<dbReference type="PANTHER" id="PTHR35602">
    <property type="entry name" value="ESTERASE YQIA-RELATED"/>
    <property type="match status" value="1"/>
</dbReference>
<keyword evidence="2" id="KW-1185">Reference proteome</keyword>
<dbReference type="InterPro" id="IPR008886">
    <property type="entry name" value="UPF0227/Esterase_YqiA"/>
</dbReference>
<dbReference type="GO" id="GO:0016787">
    <property type="term" value="F:hydrolase activity"/>
    <property type="evidence" value="ECO:0007669"/>
    <property type="project" value="UniProtKB-KW"/>
</dbReference>
<dbReference type="InterPro" id="IPR029058">
    <property type="entry name" value="AB_hydrolase_fold"/>
</dbReference>
<comment type="caution">
    <text evidence="1">The sequence shown here is derived from an EMBL/GenBank/DDBJ whole genome shotgun (WGS) entry which is preliminary data.</text>
</comment>
<name>A0ABU9YTJ6_9RHOO</name>
<organism evidence="1 2">
    <name type="scientific">Uliginosibacterium sediminicola</name>
    <dbReference type="NCBI Taxonomy" id="2024550"/>
    <lineage>
        <taxon>Bacteria</taxon>
        <taxon>Pseudomonadati</taxon>
        <taxon>Pseudomonadota</taxon>
        <taxon>Betaproteobacteria</taxon>
        <taxon>Rhodocyclales</taxon>
        <taxon>Zoogloeaceae</taxon>
        <taxon>Uliginosibacterium</taxon>
    </lineage>
</organism>
<dbReference type="PANTHER" id="PTHR35602:SF3">
    <property type="entry name" value="ESTERASE YQIA"/>
    <property type="match status" value="1"/>
</dbReference>
<gene>
    <name evidence="1" type="ORF">ABDB84_00235</name>
</gene>
<evidence type="ECO:0000313" key="1">
    <source>
        <dbReference type="EMBL" id="MEN3066881.1"/>
    </source>
</evidence>
<proteinExistence type="predicted"/>
<dbReference type="Gene3D" id="3.40.50.1820">
    <property type="entry name" value="alpha/beta hydrolase"/>
    <property type="match status" value="1"/>
</dbReference>
<reference evidence="1 2" key="1">
    <citation type="journal article" date="2018" name="Int. J. Syst. Evol. Microbiol.">
        <title>Uliginosibacterium sediminicola sp. nov., isolated from freshwater sediment.</title>
        <authorList>
            <person name="Hwang W.M."/>
            <person name="Kim S.M."/>
            <person name="Kang K."/>
            <person name="Ahn T.Y."/>
        </authorList>
    </citation>
    <scope>NUCLEOTIDE SEQUENCE [LARGE SCALE GENOMIC DNA]</scope>
    <source>
        <strain evidence="1 2">M1-21</strain>
    </source>
</reference>
<dbReference type="Proteomes" id="UP001410394">
    <property type="component" value="Unassembled WGS sequence"/>
</dbReference>
<protein>
    <submittedName>
        <fullName evidence="1">YqiA/YcfP family alpha/beta fold hydrolase</fullName>
    </submittedName>
</protein>
<sequence>MLIYLHGFRSGPQSQKALSLQQRMDALGIGDQLWAGQLEWGPARTIAQLEQIIAASATPPTLIGSSLGGFYATALAERHGLRAVLVNPAIAPHRLLTQWLGRQTQIYTGASFEVVPAQLEELRSLQVEHFADASRYWLLAETGDEVLDYREAVAYFAGARQTVLTGGDHRFTQWEAYLDAIIAFAGLSPRAR</sequence>
<dbReference type="RefSeq" id="WP_345917651.1">
    <property type="nucleotide sequence ID" value="NZ_JBDIVE010000001.1"/>
</dbReference>
<dbReference type="EMBL" id="JBDIVE010000001">
    <property type="protein sequence ID" value="MEN3066881.1"/>
    <property type="molecule type" value="Genomic_DNA"/>
</dbReference>
<keyword evidence="1" id="KW-0378">Hydrolase</keyword>
<dbReference type="Pfam" id="PF05728">
    <property type="entry name" value="UPF0227"/>
    <property type="match status" value="1"/>
</dbReference>
<dbReference type="SUPFAM" id="SSF53474">
    <property type="entry name" value="alpha/beta-Hydrolases"/>
    <property type="match status" value="1"/>
</dbReference>
<accession>A0ABU9YTJ6</accession>
<evidence type="ECO:0000313" key="2">
    <source>
        <dbReference type="Proteomes" id="UP001410394"/>
    </source>
</evidence>